<keyword evidence="3" id="KW-0698">rRNA processing</keyword>
<dbReference type="InterPro" id="IPR029063">
    <property type="entry name" value="SAM-dependent_MTases_sf"/>
</dbReference>
<evidence type="ECO:0000313" key="10">
    <source>
        <dbReference type="EMBL" id="CAA7601278.1"/>
    </source>
</evidence>
<evidence type="ECO:0000256" key="3">
    <source>
        <dbReference type="ARBA" id="ARBA00022552"/>
    </source>
</evidence>
<dbReference type="InterPro" id="IPR015947">
    <property type="entry name" value="PUA-like_sf"/>
</dbReference>
<dbReference type="GO" id="GO:0032259">
    <property type="term" value="P:methylation"/>
    <property type="evidence" value="ECO:0007669"/>
    <property type="project" value="UniProtKB-KW"/>
</dbReference>
<dbReference type="GO" id="GO:0008168">
    <property type="term" value="F:methyltransferase activity"/>
    <property type="evidence" value="ECO:0007669"/>
    <property type="project" value="UniProtKB-KW"/>
</dbReference>
<evidence type="ECO:0000313" key="11">
    <source>
        <dbReference type="EMBL" id="CEJ08812.1"/>
    </source>
</evidence>
<dbReference type="Proteomes" id="UP001071230">
    <property type="component" value="Unassembled WGS sequence"/>
</dbReference>
<evidence type="ECO:0000256" key="8">
    <source>
        <dbReference type="ARBA" id="ARBA00038091"/>
    </source>
</evidence>
<dbReference type="PANTHER" id="PTHR42873">
    <property type="entry name" value="RIBOSOMAL RNA LARGE SUBUNIT METHYLTRANSFERASE"/>
    <property type="match status" value="1"/>
</dbReference>
<evidence type="ECO:0000256" key="7">
    <source>
        <dbReference type="ARBA" id="ARBA00022884"/>
    </source>
</evidence>
<dbReference type="EC" id="2.1.1.-" evidence="10"/>
<sequence>MPGKVYLKRDRKKRLEQGHPWVYKSEIERMEALEEKDDLVQIVNHEGHFLARGFYNPHSQIAVRVVDYREESVVDQEWFERRIQAAWERRKRLLPGIRSCRVVYGEADFLPGLIVDKYENVLVVQILAAGMDRRRLWIFAALRKVFDPKGIYERDDVPVRRLEGLEERSGFIGQEFETTLIIEENSLRIAVDVAEGQKTGYFFDQRENRTRLQPFMTEWGHKRGITVEADGQAVDAKGRPVKNPFWDGAEVLDCFSHTGGFMLHACLYGAKRVTCVDISEKALKTARENALTNGFLHRTEFVCENVFDYLRQQVEAGRKWDVVILDPPAFAKNRQALPGAVRGYKEINLQGMKLLRPGGILVSASCSYHLSAEKFLSLVQDAAVDAKKVLRLVEFRRAGLDHPVLVGSPETDYLKFGIFEVLERR</sequence>
<feature type="domain" description="PUA" evidence="9">
    <location>
        <begin position="3"/>
        <end position="88"/>
    </location>
</feature>
<dbReference type="InterPro" id="IPR041532">
    <property type="entry name" value="RlmI-like_PUA"/>
</dbReference>
<proteinExistence type="inferred from homology"/>
<protein>
    <submittedName>
        <fullName evidence="10">PUA domain protein</fullName>
        <ecNumber evidence="10">2.1.1.-</ecNumber>
    </submittedName>
    <submittedName>
        <fullName evidence="11">Ribosomal RNA large subunit methyltransferase I</fullName>
    </submittedName>
</protein>
<evidence type="ECO:0000313" key="12">
    <source>
        <dbReference type="Proteomes" id="UP001071230"/>
    </source>
</evidence>
<dbReference type="CDD" id="cd11572">
    <property type="entry name" value="RlmI_M_like"/>
    <property type="match status" value="1"/>
</dbReference>
<dbReference type="SUPFAM" id="SSF88697">
    <property type="entry name" value="PUA domain-like"/>
    <property type="match status" value="1"/>
</dbReference>
<dbReference type="GO" id="GO:0005737">
    <property type="term" value="C:cytoplasm"/>
    <property type="evidence" value="ECO:0007669"/>
    <property type="project" value="UniProtKB-SubCell"/>
</dbReference>
<dbReference type="Pfam" id="PF17785">
    <property type="entry name" value="PUA_3"/>
    <property type="match status" value="1"/>
</dbReference>
<keyword evidence="2" id="KW-0963">Cytoplasm</keyword>
<dbReference type="KEGG" id="aacx:DEACI_1932"/>
<dbReference type="PANTHER" id="PTHR42873:SF1">
    <property type="entry name" value="S-ADENOSYLMETHIONINE-DEPENDENT METHYLTRANSFERASE DOMAIN-CONTAINING PROTEIN"/>
    <property type="match status" value="1"/>
</dbReference>
<evidence type="ECO:0000259" key="9">
    <source>
        <dbReference type="SMART" id="SM00359"/>
    </source>
</evidence>
<dbReference type="InterPro" id="IPR002478">
    <property type="entry name" value="PUA"/>
</dbReference>
<keyword evidence="6" id="KW-0949">S-adenosyl-L-methionine</keyword>
<keyword evidence="7" id="KW-0694">RNA-binding</keyword>
<dbReference type="SMART" id="SM00359">
    <property type="entry name" value="PUA"/>
    <property type="match status" value="1"/>
</dbReference>
<evidence type="ECO:0000256" key="5">
    <source>
        <dbReference type="ARBA" id="ARBA00022679"/>
    </source>
</evidence>
<organism evidence="10">
    <name type="scientific">Acididesulfobacillus acetoxydans</name>
    <dbReference type="NCBI Taxonomy" id="1561005"/>
    <lineage>
        <taxon>Bacteria</taxon>
        <taxon>Bacillati</taxon>
        <taxon>Bacillota</taxon>
        <taxon>Clostridia</taxon>
        <taxon>Eubacteriales</taxon>
        <taxon>Peptococcaceae</taxon>
        <taxon>Acididesulfobacillus</taxon>
    </lineage>
</organism>
<keyword evidence="12" id="KW-1185">Reference proteome</keyword>
<dbReference type="CDD" id="cd21153">
    <property type="entry name" value="PUA_RlmI"/>
    <property type="match status" value="1"/>
</dbReference>
<dbReference type="GO" id="GO:0003723">
    <property type="term" value="F:RNA binding"/>
    <property type="evidence" value="ECO:0007669"/>
    <property type="project" value="UniProtKB-KW"/>
</dbReference>
<keyword evidence="5 10" id="KW-0808">Transferase</keyword>
<evidence type="ECO:0000256" key="2">
    <source>
        <dbReference type="ARBA" id="ARBA00022490"/>
    </source>
</evidence>
<evidence type="ECO:0000256" key="1">
    <source>
        <dbReference type="ARBA" id="ARBA00004496"/>
    </source>
</evidence>
<name>A0A8S0W341_9FIRM</name>
<evidence type="ECO:0000256" key="6">
    <source>
        <dbReference type="ARBA" id="ARBA00022691"/>
    </source>
</evidence>
<reference evidence="10" key="2">
    <citation type="submission" date="2020-01" db="EMBL/GenBank/DDBJ databases">
        <authorList>
            <person name="Hornung B."/>
        </authorList>
    </citation>
    <scope>NUCLEOTIDE SEQUENCE</scope>
    <source>
        <strain evidence="10">PacBioINE</strain>
    </source>
</reference>
<dbReference type="AlphaFoldDB" id="A0A8S0W341"/>
<dbReference type="Gene3D" id="3.40.50.150">
    <property type="entry name" value="Vaccinia Virus protein VP39"/>
    <property type="match status" value="1"/>
</dbReference>
<comment type="subcellular location">
    <subcellularLocation>
        <location evidence="1">Cytoplasm</location>
    </subcellularLocation>
</comment>
<dbReference type="Gene3D" id="2.30.130.10">
    <property type="entry name" value="PUA domain"/>
    <property type="match status" value="1"/>
</dbReference>
<dbReference type="InterPro" id="IPR036974">
    <property type="entry name" value="PUA_sf"/>
</dbReference>
<dbReference type="PROSITE" id="PS50890">
    <property type="entry name" value="PUA"/>
    <property type="match status" value="1"/>
</dbReference>
<dbReference type="Gene3D" id="3.30.750.80">
    <property type="entry name" value="RNA methyltransferase domain (HRMD) like"/>
    <property type="match status" value="1"/>
</dbReference>
<gene>
    <name evidence="10" type="ORF">DEACI_1932</name>
    <name evidence="11" type="ORF">DEACI_3292</name>
</gene>
<comment type="similarity">
    <text evidence="8">Belongs to the methyltransferase superfamily. RlmI family.</text>
</comment>
<dbReference type="CDD" id="cd02440">
    <property type="entry name" value="AdoMet_MTases"/>
    <property type="match status" value="1"/>
</dbReference>
<dbReference type="RefSeq" id="WP_240984833.1">
    <property type="nucleotide sequence ID" value="NZ_CDGJ01000095.1"/>
</dbReference>
<dbReference type="EMBL" id="CDGJ01000095">
    <property type="protein sequence ID" value="CEJ08812.1"/>
    <property type="molecule type" value="Genomic_DNA"/>
</dbReference>
<dbReference type="Proteomes" id="UP000836597">
    <property type="component" value="Chromosome"/>
</dbReference>
<dbReference type="EMBL" id="LR746496">
    <property type="protein sequence ID" value="CAA7601278.1"/>
    <property type="molecule type" value="Genomic_DNA"/>
</dbReference>
<reference evidence="11" key="1">
    <citation type="submission" date="2014-11" db="EMBL/GenBank/DDBJ databases">
        <authorList>
            <person name="Hornung B.V."/>
        </authorList>
    </citation>
    <scope>NUCLEOTIDE SEQUENCE</scope>
    <source>
        <strain evidence="11">INE</strain>
    </source>
</reference>
<dbReference type="Pfam" id="PF03602">
    <property type="entry name" value="Cons_hypoth95"/>
    <property type="match status" value="1"/>
</dbReference>
<dbReference type="SUPFAM" id="SSF53335">
    <property type="entry name" value="S-adenosyl-L-methionine-dependent methyltransferases"/>
    <property type="match status" value="1"/>
</dbReference>
<accession>A0A8S0W341</accession>
<evidence type="ECO:0000256" key="4">
    <source>
        <dbReference type="ARBA" id="ARBA00022603"/>
    </source>
</evidence>
<dbReference type="GO" id="GO:0006364">
    <property type="term" value="P:rRNA processing"/>
    <property type="evidence" value="ECO:0007669"/>
    <property type="project" value="UniProtKB-KW"/>
</dbReference>
<keyword evidence="4 10" id="KW-0489">Methyltransferase</keyword>